<keyword evidence="1" id="KW-0812">Transmembrane</keyword>
<keyword evidence="1" id="KW-0472">Membrane</keyword>
<dbReference type="InterPro" id="IPR019422">
    <property type="entry name" value="7TM_GPCR_serpentine_rcpt_Srh"/>
</dbReference>
<dbReference type="Proteomes" id="UP000582659">
    <property type="component" value="Unassembled WGS sequence"/>
</dbReference>
<evidence type="ECO:0000313" key="5">
    <source>
        <dbReference type="WBParaSite" id="BXY_0848200.1"/>
    </source>
</evidence>
<name>A0A1I7S646_BURXY</name>
<dbReference type="OrthoDB" id="5888220at2759"/>
<dbReference type="EMBL" id="CAJFCV020000001">
    <property type="protein sequence ID" value="CAG9082268.1"/>
    <property type="molecule type" value="Genomic_DNA"/>
</dbReference>
<evidence type="ECO:0000256" key="1">
    <source>
        <dbReference type="SAM" id="Phobius"/>
    </source>
</evidence>
<dbReference type="Proteomes" id="UP000095284">
    <property type="component" value="Unplaced"/>
</dbReference>
<sequence>MVSSITNMFFYLLIVSTYEIEVFNEYNVTLFRGIFEYFPTSNYHMYVQCASFCFFAMHVIVTLFRFIYRYAQAEDGREFQREYPETNMELKKYFTEHPMTSLSEHVFFTVFPVLVYPLTLLVGTWCTIQCHRFQSDPQNKLSIRTKEMYKLLIFGLVIEQVAEVVWFVIPTVFAKLSLRIEDQAMGNYIVYRVFYTYPTFLMIFTLTFYRRYRQGVVRVLRKVVRIPAIGTISTTRGNSTGQKTSVHNILHKSSQTLLAPSTINVIPISANFK</sequence>
<organism evidence="3 5">
    <name type="scientific">Bursaphelenchus xylophilus</name>
    <name type="common">Pinewood nematode worm</name>
    <name type="synonym">Aphelenchoides xylophilus</name>
    <dbReference type="NCBI Taxonomy" id="6326"/>
    <lineage>
        <taxon>Eukaryota</taxon>
        <taxon>Metazoa</taxon>
        <taxon>Ecdysozoa</taxon>
        <taxon>Nematoda</taxon>
        <taxon>Chromadorea</taxon>
        <taxon>Rhabditida</taxon>
        <taxon>Tylenchina</taxon>
        <taxon>Tylenchomorpha</taxon>
        <taxon>Aphelenchoidea</taxon>
        <taxon>Aphelenchoididae</taxon>
        <taxon>Bursaphelenchus</taxon>
    </lineage>
</organism>
<protein>
    <submittedName>
        <fullName evidence="2">(pine wood nematode) hypothetical protein</fullName>
    </submittedName>
</protein>
<feature type="transmembrane region" description="Helical" evidence="1">
    <location>
        <begin position="149"/>
        <end position="169"/>
    </location>
</feature>
<dbReference type="Pfam" id="PF10318">
    <property type="entry name" value="7TM_GPCR_Srh"/>
    <property type="match status" value="1"/>
</dbReference>
<keyword evidence="4" id="KW-1185">Reference proteome</keyword>
<reference evidence="2" key="2">
    <citation type="submission" date="2020-09" db="EMBL/GenBank/DDBJ databases">
        <authorList>
            <person name="Kikuchi T."/>
        </authorList>
    </citation>
    <scope>NUCLEOTIDE SEQUENCE</scope>
    <source>
        <strain evidence="2">Ka4C1</strain>
    </source>
</reference>
<evidence type="ECO:0000313" key="4">
    <source>
        <dbReference type="Proteomes" id="UP000659654"/>
    </source>
</evidence>
<feature type="transmembrane region" description="Helical" evidence="1">
    <location>
        <begin position="45"/>
        <end position="68"/>
    </location>
</feature>
<dbReference type="Proteomes" id="UP000659654">
    <property type="component" value="Unassembled WGS sequence"/>
</dbReference>
<dbReference type="AlphaFoldDB" id="A0A1I7S646"/>
<proteinExistence type="predicted"/>
<reference evidence="5" key="1">
    <citation type="submission" date="2016-11" db="UniProtKB">
        <authorList>
            <consortium name="WormBaseParasite"/>
        </authorList>
    </citation>
    <scope>IDENTIFICATION</scope>
</reference>
<dbReference type="SMR" id="A0A1I7S646"/>
<feature type="transmembrane region" description="Helical" evidence="1">
    <location>
        <begin position="106"/>
        <end position="128"/>
    </location>
</feature>
<feature type="transmembrane region" description="Helical" evidence="1">
    <location>
        <begin position="189"/>
        <end position="209"/>
    </location>
</feature>
<gene>
    <name evidence="2" type="ORF">BXYJ_LOCUS867</name>
</gene>
<dbReference type="EMBL" id="CAJFDI010000001">
    <property type="protein sequence ID" value="CAD5208631.1"/>
    <property type="molecule type" value="Genomic_DNA"/>
</dbReference>
<evidence type="ECO:0000313" key="3">
    <source>
        <dbReference type="Proteomes" id="UP000095284"/>
    </source>
</evidence>
<evidence type="ECO:0000313" key="2">
    <source>
        <dbReference type="EMBL" id="CAD5208631.1"/>
    </source>
</evidence>
<keyword evidence="1" id="KW-1133">Transmembrane helix</keyword>
<dbReference type="WBParaSite" id="BXY_0848200.1">
    <property type="protein sequence ID" value="BXY_0848200.1"/>
    <property type="gene ID" value="BXY_0848200"/>
</dbReference>
<accession>A0A1I7S646</accession>